<evidence type="ECO:0000313" key="3">
    <source>
        <dbReference type="Proteomes" id="UP000565723"/>
    </source>
</evidence>
<dbReference type="RefSeq" id="WP_044028530.1">
    <property type="nucleotide sequence ID" value="NZ_CP076685.1"/>
</dbReference>
<reference evidence="2 3" key="1">
    <citation type="journal article" date="2020" name="Proc. Natl. Acad. Sci. U.S.A.">
        <title>Ecological drivers of bacterial community assembly in synthetic phycospheres.</title>
        <authorList>
            <person name="Fu H."/>
            <person name="Uchimiya M."/>
            <person name="Gore J."/>
            <person name="Moran M.A."/>
        </authorList>
    </citation>
    <scope>NUCLEOTIDE SEQUENCE [LARGE SCALE GENOMIC DNA]</scope>
    <source>
        <strain evidence="2">HF-Din03</strain>
    </source>
</reference>
<organism evidence="2 3">
    <name type="scientific">Ruegeria pomeroyi</name>
    <dbReference type="NCBI Taxonomy" id="89184"/>
    <lineage>
        <taxon>Bacteria</taxon>
        <taxon>Pseudomonadati</taxon>
        <taxon>Pseudomonadota</taxon>
        <taxon>Alphaproteobacteria</taxon>
        <taxon>Rhodobacterales</taxon>
        <taxon>Roseobacteraceae</taxon>
        <taxon>Ruegeria</taxon>
    </lineage>
</organism>
<name>A0A850LJS5_9RHOB</name>
<evidence type="ECO:0000256" key="1">
    <source>
        <dbReference type="SAM" id="MobiDB-lite"/>
    </source>
</evidence>
<sequence>MDDRVAIAEDQSVPPFREVEILSKSWLHDQSIAFAATLLGEVDISLEARALAAAEFIAASIDRFSNGLVSDSTLALVTTIDRDYCDAEKLSFWGFERLPECAAALEEAKKVAQAELARRDAVATRNLNRMLISHAVYLLKRPHLPAVRFLTWLNRAVPASVPGVKRILRDLQHPDSPRREAIEAVLQKVRDTTLQSRDRLDYLDELHELVLSSAFEQRDVAVVWWTRICMAYRSSLFCWPLLAEQGPSEQDGQSGSRSTRLRGLSLPISLFVIEDGKSDWKPRPNPGGQKIWFKYKLSRKEESGHKEPRFRPPEGRLPAHINGYLFGFTADWWQAFNVGLDVAKKLWNSQNGRLRFADPVAAEQKLKASLNVDLRAACDIVDTVLSKVSDKEWQGQNEETQFFTVSDRSAEAYWVQCVLSLMLPSGDLPMGVCTGTVNYRNNEYEIGIVEGVAAKLEYANRAGFPRAIVPGVSRDYYDADPFSDDEVDDDAEKKSDPADIVGVSPASADPGIQPEVSNLPEESTKEERIKRELKDFLGRLRVAGSRKTIEVNFALTARAAADAMQPAGWRRTNFLRTPEFQRMFSRTQRRLFMRDALRDRTMSRRLKRSDVMAYQENPWRSEEEQRLERLDSELQSRTGRTVKHITRETIRKIVPGTSVDEALGAWAAWKDNQVRSGTGNDYRGPGLGVVTLRTAEGDTETRVWTALAEILVADEVWWERFQWADLPQSADLLARLLCNHHADPEICEESAPDLLFVFDDRGFATERTNQIFPSEFHHQFIDLLNPRLRTNNKFDYLDAALKKYSQGDRELETRVIVVLSEDAPIAEAPLLDDIELPDTQRKLLECLAIFRFGCSRHSGFSMANFDTARDDQLDWPSYEAVLSGLRRRRLIAITRNVIYLTRMGRSLVGAGTLTADPMRQALVHRQAALSLCPILSPAGARIATNRDRQLEPENVLEATWHLEQAFRLVPWRFRGLIAPRDGLPSVTDSQALLTFLRTMPDWDTVKRLRVNTATRAESVELCHELLKSQKDVLQHEPPSLVVGLTIETMGRVFKNEVQRESSIEQKVTEIVTLVDNAIARLKEEHLSPTEWRRRLRHLLSRQLFALRMLGLPLNDPILAPARSYIDTAVTEILKPSFLEGLGAGREGLDDFPISQDCWRMLWSDGNRGSTPNQTLTLVQRSRYAYAAARANLSKIRSDGSGRDSWDEPWIAYFTQARPEDIEPKQIAAPLNTWWSEYGVTEEASQAFGRRVLDMQPHAQKTKRGEWRERWLSELDTASGNLWRYVVADEKAARLVGAPVAPALRLIRVLAVQEVLPAWRFVKDAGPEWLQRWPVLAGTKPGPHWPPTANGSYGFVANEWSALARAVIGHKTGWAAMLASLRLLPDNSARLALLQSWLSCCRSLGINTLTGRDPENLRQLGHGLEISGDFGKHLYFAREYVARFLDVGPVGADLLQDPDDCALLRDFVSQINQFMA</sequence>
<feature type="compositionally biased region" description="Acidic residues" evidence="1">
    <location>
        <begin position="481"/>
        <end position="490"/>
    </location>
</feature>
<proteinExistence type="predicted"/>
<accession>A0A850LJS5</accession>
<comment type="caution">
    <text evidence="2">The sequence shown here is derived from an EMBL/GenBank/DDBJ whole genome shotgun (WGS) entry which is preliminary data.</text>
</comment>
<evidence type="ECO:0000313" key="2">
    <source>
        <dbReference type="EMBL" id="NVK98163.1"/>
    </source>
</evidence>
<dbReference type="EMBL" id="JABXIY010000042">
    <property type="protein sequence ID" value="NVK98163.1"/>
    <property type="molecule type" value="Genomic_DNA"/>
</dbReference>
<feature type="region of interest" description="Disordered" evidence="1">
    <location>
        <begin position="479"/>
        <end position="527"/>
    </location>
</feature>
<dbReference type="Proteomes" id="UP000565723">
    <property type="component" value="Unassembled WGS sequence"/>
</dbReference>
<protein>
    <submittedName>
        <fullName evidence="2">Uncharacterized protein</fullName>
    </submittedName>
</protein>
<gene>
    <name evidence="2" type="ORF">HW564_14655</name>
</gene>